<dbReference type="Pfam" id="PF13115">
    <property type="entry name" value="YtkA"/>
    <property type="match status" value="1"/>
</dbReference>
<dbReference type="GeneID" id="24304075"/>
<dbReference type="EMBL" id="JAIQ01000175">
    <property type="protein sequence ID" value="KLD95902.1"/>
    <property type="molecule type" value="Genomic_DNA"/>
</dbReference>
<organism evidence="3 4">
    <name type="scientific">Aliarcobacter butzleri L348</name>
    <dbReference type="NCBI Taxonomy" id="1447256"/>
    <lineage>
        <taxon>Bacteria</taxon>
        <taxon>Pseudomonadati</taxon>
        <taxon>Campylobacterota</taxon>
        <taxon>Epsilonproteobacteria</taxon>
        <taxon>Campylobacterales</taxon>
        <taxon>Arcobacteraceae</taxon>
        <taxon>Aliarcobacter</taxon>
    </lineage>
</organism>
<accession>A0A0G9JVB7</accession>
<sequence length="127" mass="14250">MKNLFKVFLALFLTVGFLNAQSLNQKNQVDGYDVEITSTRDLSAGSNELFANITKDGKAVTTAKVKVKFFMPEMPGMPYMEHEGEGSLAGDKYKMTINFCMNGTWQYQLKFKTDDGVIHTVKSSVNF</sequence>
<feature type="domain" description="YtkA-like" evidence="2">
    <location>
        <begin position="27"/>
        <end position="109"/>
    </location>
</feature>
<dbReference type="RefSeq" id="WP_012011972.1">
    <property type="nucleotide sequence ID" value="NZ_JAIQ01000175.1"/>
</dbReference>
<evidence type="ECO:0000313" key="4">
    <source>
        <dbReference type="Proteomes" id="UP000035514"/>
    </source>
</evidence>
<gene>
    <name evidence="3" type="ORF">AA20_13430</name>
</gene>
<proteinExistence type="predicted"/>
<dbReference type="AlphaFoldDB" id="A0A0G9JVB7"/>
<keyword evidence="1" id="KW-0732">Signal</keyword>
<reference evidence="3 4" key="1">
    <citation type="submission" date="2014-01" db="EMBL/GenBank/DDBJ databases">
        <title>Development of a Comparative Genomic Fingerprinting Assay for High Resolution Genotyping of Arcobacter butzleri.</title>
        <authorList>
            <person name="Webb A.L."/>
            <person name="Inglis G.D."/>
            <person name="Kruczkiewicz P."/>
            <person name="Selinger L.B."/>
            <person name="Taboada E.N."/>
        </authorList>
    </citation>
    <scope>NUCLEOTIDE SEQUENCE [LARGE SCALE GENOMIC DNA]</scope>
    <source>
        <strain evidence="3 4">L348</strain>
    </source>
</reference>
<feature type="signal peptide" evidence="1">
    <location>
        <begin position="1"/>
        <end position="20"/>
    </location>
</feature>
<dbReference type="PATRIC" id="fig|1447256.3.peg.2636"/>
<feature type="chain" id="PRO_5002577815" description="YtkA-like domain-containing protein" evidence="1">
    <location>
        <begin position="21"/>
        <end position="127"/>
    </location>
</feature>
<evidence type="ECO:0000313" key="3">
    <source>
        <dbReference type="EMBL" id="KLD95902.1"/>
    </source>
</evidence>
<dbReference type="Proteomes" id="UP000035514">
    <property type="component" value="Unassembled WGS sequence"/>
</dbReference>
<comment type="caution">
    <text evidence="3">The sequence shown here is derived from an EMBL/GenBank/DDBJ whole genome shotgun (WGS) entry which is preliminary data.</text>
</comment>
<evidence type="ECO:0000256" key="1">
    <source>
        <dbReference type="SAM" id="SignalP"/>
    </source>
</evidence>
<protein>
    <recommendedName>
        <fullName evidence="2">YtkA-like domain-containing protein</fullName>
    </recommendedName>
</protein>
<evidence type="ECO:0000259" key="2">
    <source>
        <dbReference type="Pfam" id="PF13115"/>
    </source>
</evidence>
<name>A0A0G9JVB7_9BACT</name>
<dbReference type="InterPro" id="IPR032693">
    <property type="entry name" value="YtkA-like_dom"/>
</dbReference>